<reference evidence="9 10" key="1">
    <citation type="submission" date="2020-08" db="EMBL/GenBank/DDBJ databases">
        <title>Genomic Encyclopedia of Type Strains, Phase IV (KMG-IV): sequencing the most valuable type-strain genomes for metagenomic binning, comparative biology and taxonomic classification.</title>
        <authorList>
            <person name="Goeker M."/>
        </authorList>
    </citation>
    <scope>NUCLEOTIDE SEQUENCE [LARGE SCALE GENOMIC DNA]</scope>
    <source>
        <strain evidence="9 10">DSM 102850</strain>
    </source>
</reference>
<protein>
    <submittedName>
        <fullName evidence="9">Cytochrome c</fullName>
    </submittedName>
</protein>
<accession>A0A840I2D9</accession>
<comment type="caution">
    <text evidence="9">The sequence shown here is derived from an EMBL/GenBank/DDBJ whole genome shotgun (WGS) entry which is preliminary data.</text>
</comment>
<evidence type="ECO:0000256" key="6">
    <source>
        <dbReference type="PROSITE-ProRule" id="PRU00433"/>
    </source>
</evidence>
<dbReference type="Pfam" id="PF00034">
    <property type="entry name" value="Cytochrom_C"/>
    <property type="match status" value="1"/>
</dbReference>
<dbReference type="SUPFAM" id="SSF46626">
    <property type="entry name" value="Cytochrome c"/>
    <property type="match status" value="1"/>
</dbReference>
<evidence type="ECO:0000313" key="9">
    <source>
        <dbReference type="EMBL" id="MBB4658451.1"/>
    </source>
</evidence>
<dbReference type="GO" id="GO:0020037">
    <property type="term" value="F:heme binding"/>
    <property type="evidence" value="ECO:0007669"/>
    <property type="project" value="InterPro"/>
</dbReference>
<keyword evidence="3 6" id="KW-0479">Metal-binding</keyword>
<dbReference type="GO" id="GO:0046872">
    <property type="term" value="F:metal ion binding"/>
    <property type="evidence" value="ECO:0007669"/>
    <property type="project" value="UniProtKB-KW"/>
</dbReference>
<evidence type="ECO:0000313" key="10">
    <source>
        <dbReference type="Proteomes" id="UP000563524"/>
    </source>
</evidence>
<sequence length="143" mass="15154">MRILALCLLVVLSACGQGTEAPPQRTTADRLAAPPDAAYGQRLAQICRTCHEVAQGTGHRVGPNLWGVVGAPAAHHADFAYSAAMKRSGLVWNEESLDAYLANPQGFVPGNRMAYPGMPNEADRRDVIAYLETLSGPEEGAAP</sequence>
<evidence type="ECO:0000256" key="5">
    <source>
        <dbReference type="ARBA" id="ARBA00023004"/>
    </source>
</evidence>
<evidence type="ECO:0000259" key="8">
    <source>
        <dbReference type="PROSITE" id="PS51007"/>
    </source>
</evidence>
<organism evidence="9 10">
    <name type="scientific">Parvularcula dongshanensis</name>
    <dbReference type="NCBI Taxonomy" id="1173995"/>
    <lineage>
        <taxon>Bacteria</taxon>
        <taxon>Pseudomonadati</taxon>
        <taxon>Pseudomonadota</taxon>
        <taxon>Alphaproteobacteria</taxon>
        <taxon>Parvularculales</taxon>
        <taxon>Parvularculaceae</taxon>
        <taxon>Parvularcula</taxon>
    </lineage>
</organism>
<dbReference type="GO" id="GO:0009055">
    <property type="term" value="F:electron transfer activity"/>
    <property type="evidence" value="ECO:0007669"/>
    <property type="project" value="InterPro"/>
</dbReference>
<feature type="chain" id="PRO_5032439702" evidence="7">
    <location>
        <begin position="17"/>
        <end position="143"/>
    </location>
</feature>
<dbReference type="PROSITE" id="PS51257">
    <property type="entry name" value="PROKAR_LIPOPROTEIN"/>
    <property type="match status" value="1"/>
</dbReference>
<feature type="domain" description="Cytochrome c" evidence="8">
    <location>
        <begin position="35"/>
        <end position="135"/>
    </location>
</feature>
<gene>
    <name evidence="9" type="ORF">GGQ59_000951</name>
</gene>
<keyword evidence="10" id="KW-1185">Reference proteome</keyword>
<keyword evidence="7" id="KW-0732">Signal</keyword>
<keyword evidence="1" id="KW-0813">Transport</keyword>
<dbReference type="Gene3D" id="1.10.760.10">
    <property type="entry name" value="Cytochrome c-like domain"/>
    <property type="match status" value="1"/>
</dbReference>
<dbReference type="PANTHER" id="PTHR11961">
    <property type="entry name" value="CYTOCHROME C"/>
    <property type="match status" value="1"/>
</dbReference>
<dbReference type="AlphaFoldDB" id="A0A840I2D9"/>
<proteinExistence type="predicted"/>
<evidence type="ECO:0000256" key="2">
    <source>
        <dbReference type="ARBA" id="ARBA00022617"/>
    </source>
</evidence>
<dbReference type="PRINTS" id="PR00604">
    <property type="entry name" value="CYTCHRMECIAB"/>
</dbReference>
<keyword evidence="4" id="KW-0249">Electron transport</keyword>
<evidence type="ECO:0000256" key="7">
    <source>
        <dbReference type="SAM" id="SignalP"/>
    </source>
</evidence>
<dbReference type="RefSeq" id="WP_183816286.1">
    <property type="nucleotide sequence ID" value="NZ_JACHOB010000001.1"/>
</dbReference>
<evidence type="ECO:0000256" key="1">
    <source>
        <dbReference type="ARBA" id="ARBA00022448"/>
    </source>
</evidence>
<dbReference type="InterPro" id="IPR036909">
    <property type="entry name" value="Cyt_c-like_dom_sf"/>
</dbReference>
<feature type="signal peptide" evidence="7">
    <location>
        <begin position="1"/>
        <end position="16"/>
    </location>
</feature>
<evidence type="ECO:0000256" key="3">
    <source>
        <dbReference type="ARBA" id="ARBA00022723"/>
    </source>
</evidence>
<keyword evidence="5 6" id="KW-0408">Iron</keyword>
<name>A0A840I2D9_9PROT</name>
<evidence type="ECO:0000256" key="4">
    <source>
        <dbReference type="ARBA" id="ARBA00022982"/>
    </source>
</evidence>
<dbReference type="EMBL" id="JACHOB010000001">
    <property type="protein sequence ID" value="MBB4658451.1"/>
    <property type="molecule type" value="Genomic_DNA"/>
</dbReference>
<dbReference type="InterPro" id="IPR009056">
    <property type="entry name" value="Cyt_c-like_dom"/>
</dbReference>
<dbReference type="Proteomes" id="UP000563524">
    <property type="component" value="Unassembled WGS sequence"/>
</dbReference>
<keyword evidence="2 6" id="KW-0349">Heme</keyword>
<dbReference type="InterPro" id="IPR002327">
    <property type="entry name" value="Cyt_c_1A/1B"/>
</dbReference>
<dbReference type="PROSITE" id="PS51007">
    <property type="entry name" value="CYTC"/>
    <property type="match status" value="1"/>
</dbReference>